<evidence type="ECO:0000259" key="11">
    <source>
        <dbReference type="PROSITE" id="PS50893"/>
    </source>
</evidence>
<feature type="transmembrane region" description="Helical" evidence="10">
    <location>
        <begin position="152"/>
        <end position="169"/>
    </location>
</feature>
<dbReference type="Gene3D" id="3.40.50.300">
    <property type="entry name" value="P-loop containing nucleotide triphosphate hydrolases"/>
    <property type="match status" value="1"/>
</dbReference>
<feature type="transmembrane region" description="Helical" evidence="10">
    <location>
        <begin position="252"/>
        <end position="277"/>
    </location>
</feature>
<dbReference type="InterPro" id="IPR017871">
    <property type="entry name" value="ABC_transporter-like_CS"/>
</dbReference>
<evidence type="ECO:0000256" key="7">
    <source>
        <dbReference type="ARBA" id="ARBA00022840"/>
    </source>
</evidence>
<evidence type="ECO:0000256" key="1">
    <source>
        <dbReference type="ARBA" id="ARBA00004651"/>
    </source>
</evidence>
<dbReference type="SUPFAM" id="SSF52540">
    <property type="entry name" value="P-loop containing nucleoside triphosphate hydrolases"/>
    <property type="match status" value="1"/>
</dbReference>
<dbReference type="InterPro" id="IPR039421">
    <property type="entry name" value="Type_1_exporter"/>
</dbReference>
<feature type="transmembrane region" description="Helical" evidence="10">
    <location>
        <begin position="69"/>
        <end position="99"/>
    </location>
</feature>
<dbReference type="GO" id="GO:0005886">
    <property type="term" value="C:plasma membrane"/>
    <property type="evidence" value="ECO:0007669"/>
    <property type="project" value="UniProtKB-SubCell"/>
</dbReference>
<feature type="domain" description="ABC transporter" evidence="11">
    <location>
        <begin position="360"/>
        <end position="596"/>
    </location>
</feature>
<dbReference type="EMBL" id="CP053097">
    <property type="protein sequence ID" value="QJR44292.1"/>
    <property type="molecule type" value="Genomic_DNA"/>
</dbReference>
<dbReference type="InterPro" id="IPR011527">
    <property type="entry name" value="ABC1_TM_dom"/>
</dbReference>
<dbReference type="Proteomes" id="UP000502118">
    <property type="component" value="Chromosome"/>
</dbReference>
<dbReference type="InterPro" id="IPR003593">
    <property type="entry name" value="AAA+_ATPase"/>
</dbReference>
<evidence type="ECO:0000256" key="8">
    <source>
        <dbReference type="ARBA" id="ARBA00022989"/>
    </source>
</evidence>
<gene>
    <name evidence="13" type="ORF">HLA92_02510</name>
</gene>
<dbReference type="PANTHER" id="PTHR43394">
    <property type="entry name" value="ATP-DEPENDENT PERMEASE MDL1, MITOCHONDRIAL"/>
    <property type="match status" value="1"/>
</dbReference>
<evidence type="ECO:0000256" key="5">
    <source>
        <dbReference type="ARBA" id="ARBA00022692"/>
    </source>
</evidence>
<dbReference type="InterPro" id="IPR003439">
    <property type="entry name" value="ABC_transporter-like_ATP-bd"/>
</dbReference>
<dbReference type="InterPro" id="IPR036640">
    <property type="entry name" value="ABC1_TM_sf"/>
</dbReference>
<feature type="transmembrane region" description="Helical" evidence="10">
    <location>
        <begin position="175"/>
        <end position="193"/>
    </location>
</feature>
<evidence type="ECO:0000256" key="10">
    <source>
        <dbReference type="SAM" id="Phobius"/>
    </source>
</evidence>
<proteinExistence type="inferred from homology"/>
<evidence type="ECO:0000256" key="6">
    <source>
        <dbReference type="ARBA" id="ARBA00022741"/>
    </source>
</evidence>
<evidence type="ECO:0000256" key="9">
    <source>
        <dbReference type="ARBA" id="ARBA00023136"/>
    </source>
</evidence>
<keyword evidence="4" id="KW-1003">Cell membrane</keyword>
<accession>A0A6M4JGZ7</accession>
<dbReference type="SUPFAM" id="SSF90123">
    <property type="entry name" value="ABC transporter transmembrane region"/>
    <property type="match status" value="1"/>
</dbReference>
<dbReference type="FunFam" id="3.40.50.300:FF:000221">
    <property type="entry name" value="Multidrug ABC transporter ATP-binding protein"/>
    <property type="match status" value="1"/>
</dbReference>
<dbReference type="SMART" id="SM00382">
    <property type="entry name" value="AAA"/>
    <property type="match status" value="1"/>
</dbReference>
<dbReference type="AlphaFoldDB" id="A0A6M4JGZ7"/>
<evidence type="ECO:0000313" key="14">
    <source>
        <dbReference type="Proteomes" id="UP000502118"/>
    </source>
</evidence>
<name>A0A6M4JGZ7_9MOLU</name>
<feature type="transmembrane region" description="Helical" evidence="10">
    <location>
        <begin position="297"/>
        <end position="326"/>
    </location>
</feature>
<comment type="similarity">
    <text evidence="2">Belongs to the ABC transporter superfamily.</text>
</comment>
<evidence type="ECO:0000256" key="4">
    <source>
        <dbReference type="ARBA" id="ARBA00022475"/>
    </source>
</evidence>
<comment type="subcellular location">
    <subcellularLocation>
        <location evidence="1">Cell membrane</location>
        <topology evidence="1">Multi-pass membrane protein</topology>
    </subcellularLocation>
</comment>
<dbReference type="PROSITE" id="PS50929">
    <property type="entry name" value="ABC_TM1F"/>
    <property type="match status" value="1"/>
</dbReference>
<dbReference type="RefSeq" id="WP_171113218.1">
    <property type="nucleotide sequence ID" value="NZ_CP053097.1"/>
</dbReference>
<dbReference type="PANTHER" id="PTHR43394:SF1">
    <property type="entry name" value="ATP-BINDING CASSETTE SUB-FAMILY B MEMBER 10, MITOCHONDRIAL"/>
    <property type="match status" value="1"/>
</dbReference>
<reference evidence="13 14" key="1">
    <citation type="submission" date="2020-05" db="EMBL/GenBank/DDBJ databases">
        <title>Novel Mycoplasma species detected in Mirounga angustirostris (northern elephant seal) from the USA.</title>
        <authorList>
            <person name="Volokhov D.V."/>
        </authorList>
    </citation>
    <scope>NUCLEOTIDE SEQUENCE [LARGE SCALE GENOMIC DNA]</scope>
    <source>
        <strain evidence="13 14">Mirounga ES2806-NAS</strain>
    </source>
</reference>
<protein>
    <submittedName>
        <fullName evidence="13">ABC transporter ATP-binding protein</fullName>
    </submittedName>
</protein>
<keyword evidence="7 13" id="KW-0067">ATP-binding</keyword>
<dbReference type="GO" id="GO:0016887">
    <property type="term" value="F:ATP hydrolysis activity"/>
    <property type="evidence" value="ECO:0007669"/>
    <property type="project" value="InterPro"/>
</dbReference>
<dbReference type="PROSITE" id="PS50893">
    <property type="entry name" value="ABC_TRANSPORTER_2"/>
    <property type="match status" value="1"/>
</dbReference>
<keyword evidence="14" id="KW-1185">Reference proteome</keyword>
<evidence type="ECO:0000259" key="12">
    <source>
        <dbReference type="PROSITE" id="PS50929"/>
    </source>
</evidence>
<keyword evidence="8 10" id="KW-1133">Transmembrane helix</keyword>
<organism evidence="13 14">
    <name type="scientific">Mycoplasma miroungirhinis</name>
    <dbReference type="NCBI Taxonomy" id="754516"/>
    <lineage>
        <taxon>Bacteria</taxon>
        <taxon>Bacillati</taxon>
        <taxon>Mycoplasmatota</taxon>
        <taxon>Mollicutes</taxon>
        <taxon>Mycoplasmataceae</taxon>
        <taxon>Mycoplasma</taxon>
    </lineage>
</organism>
<keyword evidence="9 10" id="KW-0472">Membrane</keyword>
<dbReference type="Gene3D" id="1.20.1560.10">
    <property type="entry name" value="ABC transporter type 1, transmembrane domain"/>
    <property type="match status" value="1"/>
</dbReference>
<evidence type="ECO:0000256" key="2">
    <source>
        <dbReference type="ARBA" id="ARBA00005417"/>
    </source>
</evidence>
<dbReference type="GO" id="GO:0015421">
    <property type="term" value="F:ABC-type oligopeptide transporter activity"/>
    <property type="evidence" value="ECO:0007669"/>
    <property type="project" value="TreeGrafter"/>
</dbReference>
<dbReference type="KEGG" id="mmio:HLA92_02510"/>
<evidence type="ECO:0000256" key="3">
    <source>
        <dbReference type="ARBA" id="ARBA00022448"/>
    </source>
</evidence>
<dbReference type="Pfam" id="PF00664">
    <property type="entry name" value="ABC_membrane"/>
    <property type="match status" value="1"/>
</dbReference>
<sequence length="600" mass="67853">MKIKFKVIAGFSILFAILQVSIFLLFPNLISQLIAQVATFTSRTSQNNDIIIKIIGIIKLGPYDNPTQAITYVSILFIATMILGVMFGMISTALSNYVGMNMSKILRQKLFYHIQSLNSQKINELSQEKLITNLTNDITKIEEGLISSLRRIILGPIFFVGGFIFALLTNTKLSISFAILIPLLITFIGLIFWKGLPLFKKQQQIIDKINLETRESINGVRVIKSYNLEKNQESKFAKISNLWMGVSIKSNLIQIFAFIVTMTLIHISTVIILAIAGFSRPSLENITKENINEYQNFIVSINTFIGYLQVVTHGLVISIFVSVYLFRSQVSAKRYFAVLNIKNNLLTNKNNNKEIESGTIEFKNVSFRYFHDSEKSVLENLNFKIQSGQTIGIIGPTGSGKTTIANLIVHEWDVEKGEVLIDNENIQNYNQEKLNNKISYVYQKPFLFSGSILKNMHLANTNATKEDIDKVLKIADAYDFVYNFEDNLDHNISQDSTNISGGQRQRLFIAQTLLKNPKILIFDDSTSALDNKTDQKVRANIKNNFQNLTTIIISQKLNSIREADKIIVIEDGKISGFDSHSNLLKTNKLYQDIFQSQGGK</sequence>
<feature type="domain" description="ABC transmembrane type-1" evidence="12">
    <location>
        <begin position="11"/>
        <end position="278"/>
    </location>
</feature>
<dbReference type="PROSITE" id="PS00211">
    <property type="entry name" value="ABC_TRANSPORTER_1"/>
    <property type="match status" value="1"/>
</dbReference>
<keyword evidence="5 10" id="KW-0812">Transmembrane</keyword>
<keyword evidence="6" id="KW-0547">Nucleotide-binding</keyword>
<dbReference type="CDD" id="cd18548">
    <property type="entry name" value="ABC_6TM_Tm287_like"/>
    <property type="match status" value="1"/>
</dbReference>
<keyword evidence="3" id="KW-0813">Transport</keyword>
<feature type="transmembrane region" description="Helical" evidence="10">
    <location>
        <begin position="7"/>
        <end position="26"/>
    </location>
</feature>
<dbReference type="GO" id="GO:0005524">
    <property type="term" value="F:ATP binding"/>
    <property type="evidence" value="ECO:0007669"/>
    <property type="project" value="UniProtKB-KW"/>
</dbReference>
<dbReference type="Pfam" id="PF00005">
    <property type="entry name" value="ABC_tran"/>
    <property type="match status" value="1"/>
</dbReference>
<evidence type="ECO:0000313" key="13">
    <source>
        <dbReference type="EMBL" id="QJR44292.1"/>
    </source>
</evidence>
<dbReference type="InterPro" id="IPR027417">
    <property type="entry name" value="P-loop_NTPase"/>
</dbReference>